<accession>A0A1I2EKC7</accession>
<dbReference type="PANTHER" id="PTHR48111">
    <property type="entry name" value="REGULATOR OF RPOS"/>
    <property type="match status" value="1"/>
</dbReference>
<dbReference type="PANTHER" id="PTHR48111:SF22">
    <property type="entry name" value="REGULATOR OF RPOS"/>
    <property type="match status" value="1"/>
</dbReference>
<dbReference type="FunFam" id="3.40.50.2300:FF:000001">
    <property type="entry name" value="DNA-binding response regulator PhoB"/>
    <property type="match status" value="1"/>
</dbReference>
<dbReference type="AlphaFoldDB" id="A0A1I2EKC7"/>
<dbReference type="SUPFAM" id="SSF52172">
    <property type="entry name" value="CheY-like"/>
    <property type="match status" value="1"/>
</dbReference>
<keyword evidence="2" id="KW-0902">Two-component regulatory system</keyword>
<evidence type="ECO:0000313" key="10">
    <source>
        <dbReference type="EMBL" id="SFE93133.1"/>
    </source>
</evidence>
<dbReference type="GO" id="GO:0000156">
    <property type="term" value="F:phosphorelay response regulator activity"/>
    <property type="evidence" value="ECO:0007669"/>
    <property type="project" value="TreeGrafter"/>
</dbReference>
<protein>
    <submittedName>
        <fullName evidence="10">Two component transcriptional regulator, winged helix family</fullName>
    </submittedName>
</protein>
<dbReference type="Gene3D" id="1.10.10.10">
    <property type="entry name" value="Winged helix-like DNA-binding domain superfamily/Winged helix DNA-binding domain"/>
    <property type="match status" value="1"/>
</dbReference>
<dbReference type="InterPro" id="IPR039420">
    <property type="entry name" value="WalR-like"/>
</dbReference>
<dbReference type="Pfam" id="PF00486">
    <property type="entry name" value="Trans_reg_C"/>
    <property type="match status" value="1"/>
</dbReference>
<dbReference type="STRING" id="34086.SAMN04488084_106193"/>
<dbReference type="SMART" id="SM00862">
    <property type="entry name" value="Trans_reg_C"/>
    <property type="match status" value="1"/>
</dbReference>
<evidence type="ECO:0000256" key="1">
    <source>
        <dbReference type="ARBA" id="ARBA00022553"/>
    </source>
</evidence>
<name>A0A1I2EKC7_9SPHI</name>
<evidence type="ECO:0000256" key="3">
    <source>
        <dbReference type="ARBA" id="ARBA00023015"/>
    </source>
</evidence>
<dbReference type="PROSITE" id="PS51755">
    <property type="entry name" value="OMPR_PHOB"/>
    <property type="match status" value="1"/>
</dbReference>
<dbReference type="InterPro" id="IPR036388">
    <property type="entry name" value="WH-like_DNA-bd_sf"/>
</dbReference>
<dbReference type="InterPro" id="IPR016032">
    <property type="entry name" value="Sig_transdc_resp-reg_C-effctor"/>
</dbReference>
<evidence type="ECO:0000256" key="6">
    <source>
        <dbReference type="PROSITE-ProRule" id="PRU00169"/>
    </source>
</evidence>
<feature type="modified residue" description="4-aspartylphosphate" evidence="6">
    <location>
        <position position="83"/>
    </location>
</feature>
<dbReference type="Pfam" id="PF00072">
    <property type="entry name" value="Response_reg"/>
    <property type="match status" value="1"/>
</dbReference>
<dbReference type="Proteomes" id="UP000183129">
    <property type="component" value="Unassembled WGS sequence"/>
</dbReference>
<evidence type="ECO:0000256" key="5">
    <source>
        <dbReference type="ARBA" id="ARBA00023163"/>
    </source>
</evidence>
<keyword evidence="4 7" id="KW-0238">DNA-binding</keyword>
<feature type="DNA-binding region" description="OmpR/PhoB-type" evidence="7">
    <location>
        <begin position="158"/>
        <end position="256"/>
    </location>
</feature>
<dbReference type="SUPFAM" id="SSF46894">
    <property type="entry name" value="C-terminal effector domain of the bipartite response regulators"/>
    <property type="match status" value="1"/>
</dbReference>
<dbReference type="InterPro" id="IPR011006">
    <property type="entry name" value="CheY-like_superfamily"/>
</dbReference>
<evidence type="ECO:0000256" key="4">
    <source>
        <dbReference type="ARBA" id="ARBA00023125"/>
    </source>
</evidence>
<dbReference type="InterPro" id="IPR001867">
    <property type="entry name" value="OmpR/PhoB-type_DNA-bd"/>
</dbReference>
<gene>
    <name evidence="10" type="ORF">SAMN03003324_01858</name>
</gene>
<dbReference type="FunFam" id="1.10.10.10:FF:000005">
    <property type="entry name" value="Two-component system response regulator"/>
    <property type="match status" value="1"/>
</dbReference>
<dbReference type="GO" id="GO:0032993">
    <property type="term" value="C:protein-DNA complex"/>
    <property type="evidence" value="ECO:0007669"/>
    <property type="project" value="TreeGrafter"/>
</dbReference>
<dbReference type="EMBL" id="FONS01000003">
    <property type="protein sequence ID" value="SFE93133.1"/>
    <property type="molecule type" value="Genomic_DNA"/>
</dbReference>
<feature type="domain" description="Response regulatory" evidence="8">
    <location>
        <begin position="34"/>
        <end position="148"/>
    </location>
</feature>
<dbReference type="GO" id="GO:0006355">
    <property type="term" value="P:regulation of DNA-templated transcription"/>
    <property type="evidence" value="ECO:0007669"/>
    <property type="project" value="InterPro"/>
</dbReference>
<evidence type="ECO:0000259" key="8">
    <source>
        <dbReference type="PROSITE" id="PS50110"/>
    </source>
</evidence>
<dbReference type="InterPro" id="IPR001789">
    <property type="entry name" value="Sig_transdc_resp-reg_receiver"/>
</dbReference>
<organism evidence="10 11">
    <name type="scientific">Pedobacter antarcticus</name>
    <dbReference type="NCBI Taxonomy" id="34086"/>
    <lineage>
        <taxon>Bacteria</taxon>
        <taxon>Pseudomonadati</taxon>
        <taxon>Bacteroidota</taxon>
        <taxon>Sphingobacteriia</taxon>
        <taxon>Sphingobacteriales</taxon>
        <taxon>Sphingobacteriaceae</taxon>
        <taxon>Pedobacter</taxon>
    </lineage>
</organism>
<dbReference type="Gene3D" id="3.40.50.2300">
    <property type="match status" value="1"/>
</dbReference>
<dbReference type="GO" id="GO:0005829">
    <property type="term" value="C:cytosol"/>
    <property type="evidence" value="ECO:0007669"/>
    <property type="project" value="TreeGrafter"/>
</dbReference>
<reference evidence="10 11" key="1">
    <citation type="submission" date="2016-10" db="EMBL/GenBank/DDBJ databases">
        <authorList>
            <person name="de Groot N.N."/>
        </authorList>
    </citation>
    <scope>NUCLEOTIDE SEQUENCE [LARGE SCALE GENOMIC DNA]</scope>
    <source>
        <strain evidence="10 11">ATCC 51969</strain>
    </source>
</reference>
<evidence type="ECO:0000256" key="7">
    <source>
        <dbReference type="PROSITE-ProRule" id="PRU01091"/>
    </source>
</evidence>
<dbReference type="SMART" id="SM00448">
    <property type="entry name" value="REC"/>
    <property type="match status" value="1"/>
</dbReference>
<keyword evidence="5" id="KW-0804">Transcription</keyword>
<keyword evidence="1 6" id="KW-0597">Phosphoprotein</keyword>
<keyword evidence="3" id="KW-0805">Transcription regulation</keyword>
<evidence type="ECO:0000259" key="9">
    <source>
        <dbReference type="PROSITE" id="PS51755"/>
    </source>
</evidence>
<evidence type="ECO:0000256" key="2">
    <source>
        <dbReference type="ARBA" id="ARBA00023012"/>
    </source>
</evidence>
<dbReference type="Gene3D" id="6.10.250.690">
    <property type="match status" value="1"/>
</dbReference>
<sequence>MIQQDPESHLRVKVNDIEYILDRILYFSENKKMKILLIEDTHDLISVIVRGLNDANIEVSVAVDGQTGLEMALNHEFDLIILDIMLPGLNGIQICREVRKVKENVPILMLTALASTENIVTGLDSGADDYMVKPFKFAELEARIRTLVRRGNRDLIKSDMISISDLEINTSSKTAFRNKNAVSLTSTEYRLLEYLVKNQNKVLSRIQILENVWDIDFNMGTNVVDVYINYLRKKIDTNYPDKLIHTVFGMGYIMKTENLNANSV</sequence>
<feature type="domain" description="OmpR/PhoB-type" evidence="9">
    <location>
        <begin position="158"/>
        <end position="256"/>
    </location>
</feature>
<dbReference type="PROSITE" id="PS50110">
    <property type="entry name" value="RESPONSE_REGULATORY"/>
    <property type="match status" value="1"/>
</dbReference>
<evidence type="ECO:0000313" key="11">
    <source>
        <dbReference type="Proteomes" id="UP000183129"/>
    </source>
</evidence>
<dbReference type="CDD" id="cd00383">
    <property type="entry name" value="trans_reg_C"/>
    <property type="match status" value="1"/>
</dbReference>
<proteinExistence type="predicted"/>
<dbReference type="GO" id="GO:0000976">
    <property type="term" value="F:transcription cis-regulatory region binding"/>
    <property type="evidence" value="ECO:0007669"/>
    <property type="project" value="TreeGrafter"/>
</dbReference>